<evidence type="ECO:0000256" key="6">
    <source>
        <dbReference type="ARBA" id="ARBA00023180"/>
    </source>
</evidence>
<feature type="domain" description="Heparinase II N-terminal" evidence="8">
    <location>
        <begin position="57"/>
        <end position="263"/>
    </location>
</feature>
<dbReference type="Proteomes" id="UP000199103">
    <property type="component" value="Chromosome I"/>
</dbReference>
<protein>
    <submittedName>
        <fullName evidence="9">Heparinase II/III-like protein</fullName>
    </submittedName>
</protein>
<dbReference type="PANTHER" id="PTHR15532:SF5">
    <property type="entry name" value="SULFOTRANSFERASE DOMAIN-CONTAINING PROTEIN"/>
    <property type="match status" value="1"/>
</dbReference>
<name>A0A1H1TW01_9ACTN</name>
<evidence type="ECO:0000313" key="9">
    <source>
        <dbReference type="EMBL" id="SDS64463.1"/>
    </source>
</evidence>
<dbReference type="GO" id="GO:0016020">
    <property type="term" value="C:membrane"/>
    <property type="evidence" value="ECO:0007669"/>
    <property type="project" value="UniProtKB-SubCell"/>
</dbReference>
<sequence length="680" mass="75909">MILIGDSGHLEQLRTELGSTRARQWQRLYEQCNSYREQVPPTEHPTASITYFGPAAANLALAYRLTGQPHYREEAWRWISTCIGYPHWGKAKLPDHDLDAGWLLHGLSLAYDWLGDDLDDARRDRLRAKLELQGKRLYDYAAETEGHGWSTNYWQNHNWICYAGLATAAQVLGRDEWAERARTNFDTVLPLLAADGSDYEGVAYWRYGVPWLAIYLDLVQRTTGEDLWQHCDFLANTIGWRLQQSLPGFGESFGIGDCHDRRSGHSVALYYRLAAAYRDGRAAWLADLVADKLFWREAYESGIKPGVKPEAYLELLWYDPSVTPTPPDDDPVTAHFPDLGQVVSRTSWTDPDATVVSFTSAPGGGHTAWDAAERFRRQQDLETLNAGHHHPDAGAFLLAGHGALLVVDDGYANNKRAAQHNLILVDGQGWHGEGGKNAYRDLPYDARPELVDVLAEQGFLHATSRTAMMFDPALGVTRLDRTLIATPQGRVLVLDDCRADQPRRWRWLLHGDWPAEELPPDPGTFPIPHERSVILRSGPGMARVIRLPGTPTDRTFEPTEVQANPTGSTPSLLITRTLQTTAWQTEPVTEATFRTVLETTSALNPAPAALREVDGDSYDFGAEWITVGRKGLIDGRNVRGRARAVIFSGGRLAVVAATEIERPEGPPVRWDSPYTGVVEQ</sequence>
<dbReference type="EMBL" id="LT629772">
    <property type="protein sequence ID" value="SDS64463.1"/>
    <property type="molecule type" value="Genomic_DNA"/>
</dbReference>
<dbReference type="AlphaFoldDB" id="A0A1H1TW01"/>
<dbReference type="Pfam" id="PF16332">
    <property type="entry name" value="DUF4962"/>
    <property type="match status" value="1"/>
</dbReference>
<dbReference type="OrthoDB" id="175534at2"/>
<organism evidence="9 10">
    <name type="scientific">Microlunatus soli</name>
    <dbReference type="NCBI Taxonomy" id="630515"/>
    <lineage>
        <taxon>Bacteria</taxon>
        <taxon>Bacillati</taxon>
        <taxon>Actinomycetota</taxon>
        <taxon>Actinomycetes</taxon>
        <taxon>Propionibacteriales</taxon>
        <taxon>Propionibacteriaceae</taxon>
        <taxon>Microlunatus</taxon>
    </lineage>
</organism>
<evidence type="ECO:0000313" key="10">
    <source>
        <dbReference type="Proteomes" id="UP000199103"/>
    </source>
</evidence>
<accession>A0A1H1TW01</accession>
<keyword evidence="7" id="KW-0413">Isomerase</keyword>
<comment type="subcellular location">
    <subcellularLocation>
        <location evidence="1">Membrane</location>
        <topology evidence="1">Multi-pass membrane protein</topology>
    </subcellularLocation>
</comment>
<evidence type="ECO:0000256" key="2">
    <source>
        <dbReference type="ARBA" id="ARBA00022692"/>
    </source>
</evidence>
<evidence type="ECO:0000259" key="8">
    <source>
        <dbReference type="Pfam" id="PF16332"/>
    </source>
</evidence>
<evidence type="ECO:0000256" key="5">
    <source>
        <dbReference type="ARBA" id="ARBA00023136"/>
    </source>
</evidence>
<dbReference type="GO" id="GO:0016853">
    <property type="term" value="F:isomerase activity"/>
    <property type="evidence" value="ECO:0007669"/>
    <property type="project" value="UniProtKB-KW"/>
</dbReference>
<reference evidence="9 10" key="1">
    <citation type="submission" date="2016-10" db="EMBL/GenBank/DDBJ databases">
        <authorList>
            <person name="de Groot N.N."/>
        </authorList>
    </citation>
    <scope>NUCLEOTIDE SEQUENCE [LARGE SCALE GENOMIC DNA]</scope>
    <source>
        <strain evidence="9 10">DSM 21800</strain>
    </source>
</reference>
<keyword evidence="10" id="KW-1185">Reference proteome</keyword>
<keyword evidence="3" id="KW-0732">Signal</keyword>
<dbReference type="Gene3D" id="2.70.98.70">
    <property type="match status" value="1"/>
</dbReference>
<keyword evidence="2" id="KW-0812">Transmembrane</keyword>
<dbReference type="PANTHER" id="PTHR15532">
    <property type="match status" value="1"/>
</dbReference>
<dbReference type="InterPro" id="IPR032518">
    <property type="entry name" value="HepII_N"/>
</dbReference>
<proteinExistence type="predicted"/>
<evidence type="ECO:0000256" key="4">
    <source>
        <dbReference type="ARBA" id="ARBA00022989"/>
    </source>
</evidence>
<evidence type="ECO:0000256" key="3">
    <source>
        <dbReference type="ARBA" id="ARBA00022729"/>
    </source>
</evidence>
<gene>
    <name evidence="9" type="ORF">SAMN04489812_2544</name>
</gene>
<dbReference type="InterPro" id="IPR008929">
    <property type="entry name" value="Chondroitin_lyas"/>
</dbReference>
<dbReference type="Gene3D" id="1.50.10.100">
    <property type="entry name" value="Chondroitin AC/alginate lyase"/>
    <property type="match status" value="1"/>
</dbReference>
<evidence type="ECO:0000256" key="7">
    <source>
        <dbReference type="ARBA" id="ARBA00023235"/>
    </source>
</evidence>
<dbReference type="RefSeq" id="WP_091525275.1">
    <property type="nucleotide sequence ID" value="NZ_LT629772.1"/>
</dbReference>
<dbReference type="SUPFAM" id="SSF48230">
    <property type="entry name" value="Chondroitin AC/alginate lyase"/>
    <property type="match status" value="1"/>
</dbReference>
<keyword evidence="5" id="KW-0472">Membrane</keyword>
<evidence type="ECO:0000256" key="1">
    <source>
        <dbReference type="ARBA" id="ARBA00004141"/>
    </source>
</evidence>
<keyword evidence="4" id="KW-1133">Transmembrane helix</keyword>
<dbReference type="STRING" id="630515.SAMN04489812_2544"/>
<keyword evidence="6" id="KW-0325">Glycoprotein</keyword>
<dbReference type="InterPro" id="IPR052447">
    <property type="entry name" value="Dermatan-Sulfate_Isomerase"/>
</dbReference>